<name>L7CDT2_RHOBT</name>
<dbReference type="PANTHER" id="PTHR33619">
    <property type="entry name" value="POLYSACCHARIDE EXPORT PROTEIN GFCE-RELATED"/>
    <property type="match status" value="1"/>
</dbReference>
<organism evidence="3 4">
    <name type="scientific">Rhodopirellula baltica SWK14</name>
    <dbReference type="NCBI Taxonomy" id="993516"/>
    <lineage>
        <taxon>Bacteria</taxon>
        <taxon>Pseudomonadati</taxon>
        <taxon>Planctomycetota</taxon>
        <taxon>Planctomycetia</taxon>
        <taxon>Pirellulales</taxon>
        <taxon>Pirellulaceae</taxon>
        <taxon>Rhodopirellula</taxon>
    </lineage>
</organism>
<protein>
    <recommendedName>
        <fullName evidence="2">Polysaccharide export protein N-terminal domain-containing protein</fullName>
    </recommendedName>
</protein>
<evidence type="ECO:0000313" key="4">
    <source>
        <dbReference type="Proteomes" id="UP000010959"/>
    </source>
</evidence>
<keyword evidence="1" id="KW-0732">Signal</keyword>
<dbReference type="GO" id="GO:0015159">
    <property type="term" value="F:polysaccharide transmembrane transporter activity"/>
    <property type="evidence" value="ECO:0007669"/>
    <property type="project" value="InterPro"/>
</dbReference>
<gene>
    <name evidence="3" type="ORF">RBSWK_03693</name>
</gene>
<dbReference type="Gene3D" id="3.30.1950.10">
    <property type="entry name" value="wza like domain"/>
    <property type="match status" value="1"/>
</dbReference>
<dbReference type="Proteomes" id="UP000010959">
    <property type="component" value="Unassembled WGS sequence"/>
</dbReference>
<evidence type="ECO:0000313" key="3">
    <source>
        <dbReference type="EMBL" id="ELP32389.1"/>
    </source>
</evidence>
<evidence type="ECO:0000256" key="1">
    <source>
        <dbReference type="ARBA" id="ARBA00022729"/>
    </source>
</evidence>
<dbReference type="InterPro" id="IPR049712">
    <property type="entry name" value="Poly_export"/>
</dbReference>
<comment type="caution">
    <text evidence="3">The sequence shown here is derived from an EMBL/GenBank/DDBJ whole genome shotgun (WGS) entry which is preliminary data.</text>
</comment>
<sequence>MQPDDVLLVESSTDPDSINRRATVLADGVITLPAVGNMPVSGKSLPAVDQALTKAYQKSHANPGIQVYRADVSAPHDW</sequence>
<reference evidence="3 4" key="1">
    <citation type="journal article" date="2013" name="Mar. Genomics">
        <title>Expression of sulfatases in Rhodopirellula baltica and the diversity of sulfatases in the genus Rhodopirellula.</title>
        <authorList>
            <person name="Wegner C.E."/>
            <person name="Richter-Heitmann T."/>
            <person name="Klindworth A."/>
            <person name="Klockow C."/>
            <person name="Richter M."/>
            <person name="Achstetter T."/>
            <person name="Glockner F.O."/>
            <person name="Harder J."/>
        </authorList>
    </citation>
    <scope>NUCLEOTIDE SEQUENCE [LARGE SCALE GENOMIC DNA]</scope>
    <source>
        <strain evidence="3 4">SWK14</strain>
    </source>
</reference>
<dbReference type="EMBL" id="AMWG01000105">
    <property type="protein sequence ID" value="ELP32389.1"/>
    <property type="molecule type" value="Genomic_DNA"/>
</dbReference>
<evidence type="ECO:0000259" key="2">
    <source>
        <dbReference type="Pfam" id="PF02563"/>
    </source>
</evidence>
<dbReference type="PANTHER" id="PTHR33619:SF3">
    <property type="entry name" value="POLYSACCHARIDE EXPORT PROTEIN GFCE-RELATED"/>
    <property type="match status" value="1"/>
</dbReference>
<proteinExistence type="predicted"/>
<dbReference type="PATRIC" id="fig|993516.3.peg.3947"/>
<dbReference type="InterPro" id="IPR003715">
    <property type="entry name" value="Poly_export_N"/>
</dbReference>
<accession>L7CDT2</accession>
<dbReference type="Pfam" id="PF02563">
    <property type="entry name" value="Poly_export"/>
    <property type="match status" value="1"/>
</dbReference>
<dbReference type="AlphaFoldDB" id="L7CDT2"/>
<feature type="domain" description="Polysaccharide export protein N-terminal" evidence="2">
    <location>
        <begin position="2"/>
        <end position="67"/>
    </location>
</feature>